<evidence type="ECO:0000256" key="3">
    <source>
        <dbReference type="ARBA" id="ARBA00022692"/>
    </source>
</evidence>
<feature type="transmembrane region" description="Helical" evidence="8">
    <location>
        <begin position="55"/>
        <end position="73"/>
    </location>
</feature>
<dbReference type="AlphaFoldDB" id="A0A843SDL0"/>
<dbReference type="RefSeq" id="WP_152801998.1">
    <property type="nucleotide sequence ID" value="NZ_WHUF01000001.1"/>
</dbReference>
<dbReference type="CDD" id="cd18557">
    <property type="entry name" value="ABC_6TM_TAP_ABCB8_10_like"/>
    <property type="match status" value="1"/>
</dbReference>
<dbReference type="Pfam" id="PF00664">
    <property type="entry name" value="ABC_membrane"/>
    <property type="match status" value="1"/>
</dbReference>
<dbReference type="InterPro" id="IPR036640">
    <property type="entry name" value="ABC1_TM_sf"/>
</dbReference>
<dbReference type="Gene3D" id="1.20.1560.10">
    <property type="entry name" value="ABC transporter type 1, transmembrane domain"/>
    <property type="match status" value="1"/>
</dbReference>
<dbReference type="Gene3D" id="3.40.50.300">
    <property type="entry name" value="P-loop containing nucleotide triphosphate hydrolases"/>
    <property type="match status" value="1"/>
</dbReference>
<dbReference type="Pfam" id="PF00005">
    <property type="entry name" value="ABC_tran"/>
    <property type="match status" value="1"/>
</dbReference>
<dbReference type="InterPro" id="IPR039421">
    <property type="entry name" value="Type_1_exporter"/>
</dbReference>
<comment type="caution">
    <text evidence="11">The sequence shown here is derived from an EMBL/GenBank/DDBJ whole genome shotgun (WGS) entry which is preliminary data.</text>
</comment>
<proteinExistence type="predicted"/>
<dbReference type="EMBL" id="WHUF01000001">
    <property type="protein sequence ID" value="MQA18767.1"/>
    <property type="molecule type" value="Genomic_DNA"/>
</dbReference>
<dbReference type="PROSITE" id="PS50929">
    <property type="entry name" value="ABC_TM1F"/>
    <property type="match status" value="1"/>
</dbReference>
<protein>
    <submittedName>
        <fullName evidence="11">ATP-binding cassette domain-containing protein</fullName>
    </submittedName>
</protein>
<feature type="domain" description="ABC transporter" evidence="9">
    <location>
        <begin position="336"/>
        <end position="574"/>
    </location>
</feature>
<sequence>MTNPHLQRLALLRAFAPRLALGLMFMALTVLVELSYPKALAYFIDHIGLKSDGSWFGPFAATVTAVLALQAVATTMRYYLFESTGHLIVARIRRLLYGALIQQPVGFYDKHNVGELTSRLSGDVEILHDTLTMGLAISLRSLCVLAGCVVMLLLISPILSLILLVYVPLTLFMGDWLGKHVRRRSREIRQRQADCGSVAHEYFSNIRLVHAFNQQRGAGARYANATAHALTAAIANTRLLASFRGVSSFVMYVALLATLWLGARLIGQGSLTVGELTSFVIYAGMVTSSSGAVSDFWSDWMRTIGATERVFEIIGSEPQPQASQQPADAVVLRGELAFRDVGFVYPERPEKLALDHVSFAIAAGENVALVGASGAGKSTIASMILGFYQPGSGSIAFDGVPAGQLDLAGVRAHIAIVEQEPSLFSGSIFENIAFALPDREVTREEVVDAARLANAHDFIEGFPHGYDTVVGERGVQLSGGQKQRIAIARAVLRDPKILILDEATSALDSASEQQVQQALDTLMAGRTTIVIAHRYSTIVKADRVLVLEHGAVVQSGPHAQLIEQRDGVYFHLMKSQLQFSA</sequence>
<dbReference type="InterPro" id="IPR003593">
    <property type="entry name" value="AAA+_ATPase"/>
</dbReference>
<keyword evidence="7 8" id="KW-0472">Membrane</keyword>
<name>A0A843SDL0_9BURK</name>
<evidence type="ECO:0000256" key="1">
    <source>
        <dbReference type="ARBA" id="ARBA00004651"/>
    </source>
</evidence>
<accession>A0A843SDL0</accession>
<evidence type="ECO:0000259" key="9">
    <source>
        <dbReference type="PROSITE" id="PS50893"/>
    </source>
</evidence>
<dbReference type="PANTHER" id="PTHR43394">
    <property type="entry name" value="ATP-DEPENDENT PERMEASE MDL1, MITOCHONDRIAL"/>
    <property type="match status" value="1"/>
</dbReference>
<dbReference type="FunFam" id="3.40.50.300:FF:000218">
    <property type="entry name" value="Multidrug ABC transporter ATP-binding protein"/>
    <property type="match status" value="1"/>
</dbReference>
<gene>
    <name evidence="11" type="ORF">GEV01_04485</name>
</gene>
<dbReference type="PANTHER" id="PTHR43394:SF1">
    <property type="entry name" value="ATP-BINDING CASSETTE SUB-FAMILY B MEMBER 10, MITOCHONDRIAL"/>
    <property type="match status" value="1"/>
</dbReference>
<evidence type="ECO:0000313" key="12">
    <source>
        <dbReference type="Proteomes" id="UP000444318"/>
    </source>
</evidence>
<dbReference type="InterPro" id="IPR003439">
    <property type="entry name" value="ABC_transporter-like_ATP-bd"/>
</dbReference>
<evidence type="ECO:0000256" key="4">
    <source>
        <dbReference type="ARBA" id="ARBA00022741"/>
    </source>
</evidence>
<evidence type="ECO:0000256" key="6">
    <source>
        <dbReference type="ARBA" id="ARBA00022989"/>
    </source>
</evidence>
<keyword evidence="6 8" id="KW-1133">Transmembrane helix</keyword>
<dbReference type="GO" id="GO:0016887">
    <property type="term" value="F:ATP hydrolysis activity"/>
    <property type="evidence" value="ECO:0007669"/>
    <property type="project" value="InterPro"/>
</dbReference>
<feature type="transmembrane region" description="Helical" evidence="8">
    <location>
        <begin position="142"/>
        <end position="167"/>
    </location>
</feature>
<organism evidence="11 12">
    <name type="scientific">Rugamonas rivuli</name>
    <dbReference type="NCBI Taxonomy" id="2743358"/>
    <lineage>
        <taxon>Bacteria</taxon>
        <taxon>Pseudomonadati</taxon>
        <taxon>Pseudomonadota</taxon>
        <taxon>Betaproteobacteria</taxon>
        <taxon>Burkholderiales</taxon>
        <taxon>Oxalobacteraceae</taxon>
        <taxon>Telluria group</taxon>
        <taxon>Rugamonas</taxon>
    </lineage>
</organism>
<dbReference type="SMART" id="SM00382">
    <property type="entry name" value="AAA"/>
    <property type="match status" value="1"/>
</dbReference>
<keyword evidence="3 8" id="KW-0812">Transmembrane</keyword>
<reference evidence="11 12" key="1">
    <citation type="submission" date="2019-10" db="EMBL/GenBank/DDBJ databases">
        <title>Two novel species isolated from a subtropical stream in China.</title>
        <authorList>
            <person name="Lu H."/>
        </authorList>
    </citation>
    <scope>NUCLEOTIDE SEQUENCE [LARGE SCALE GENOMIC DNA]</scope>
    <source>
        <strain evidence="11 12">FT103W</strain>
    </source>
</reference>
<keyword evidence="12" id="KW-1185">Reference proteome</keyword>
<feature type="transmembrane region" description="Helical" evidence="8">
    <location>
        <begin position="249"/>
        <end position="267"/>
    </location>
</feature>
<dbReference type="GO" id="GO:0015421">
    <property type="term" value="F:ABC-type oligopeptide transporter activity"/>
    <property type="evidence" value="ECO:0007669"/>
    <property type="project" value="TreeGrafter"/>
</dbReference>
<keyword evidence="2" id="KW-1003">Cell membrane</keyword>
<dbReference type="InterPro" id="IPR017871">
    <property type="entry name" value="ABC_transporter-like_CS"/>
</dbReference>
<evidence type="ECO:0000259" key="10">
    <source>
        <dbReference type="PROSITE" id="PS50929"/>
    </source>
</evidence>
<dbReference type="SUPFAM" id="SSF90123">
    <property type="entry name" value="ABC transporter transmembrane region"/>
    <property type="match status" value="1"/>
</dbReference>
<keyword evidence="4" id="KW-0547">Nucleotide-binding</keyword>
<dbReference type="InterPro" id="IPR011527">
    <property type="entry name" value="ABC1_TM_dom"/>
</dbReference>
<dbReference type="GO" id="GO:0005886">
    <property type="term" value="C:plasma membrane"/>
    <property type="evidence" value="ECO:0007669"/>
    <property type="project" value="UniProtKB-SubCell"/>
</dbReference>
<evidence type="ECO:0000256" key="8">
    <source>
        <dbReference type="SAM" id="Phobius"/>
    </source>
</evidence>
<evidence type="ECO:0000256" key="7">
    <source>
        <dbReference type="ARBA" id="ARBA00023136"/>
    </source>
</evidence>
<feature type="domain" description="ABC transmembrane type-1" evidence="10">
    <location>
        <begin position="20"/>
        <end position="302"/>
    </location>
</feature>
<dbReference type="SUPFAM" id="SSF52540">
    <property type="entry name" value="P-loop containing nucleoside triphosphate hydrolases"/>
    <property type="match status" value="1"/>
</dbReference>
<dbReference type="InterPro" id="IPR027417">
    <property type="entry name" value="P-loop_NTPase"/>
</dbReference>
<dbReference type="PROSITE" id="PS00211">
    <property type="entry name" value="ABC_TRANSPORTER_1"/>
    <property type="match status" value="1"/>
</dbReference>
<dbReference type="GO" id="GO:0005524">
    <property type="term" value="F:ATP binding"/>
    <property type="evidence" value="ECO:0007669"/>
    <property type="project" value="UniProtKB-KW"/>
</dbReference>
<keyword evidence="5 11" id="KW-0067">ATP-binding</keyword>
<dbReference type="GO" id="GO:0090374">
    <property type="term" value="P:oligopeptide export from mitochondrion"/>
    <property type="evidence" value="ECO:0007669"/>
    <property type="project" value="TreeGrafter"/>
</dbReference>
<feature type="transmembrane region" description="Helical" evidence="8">
    <location>
        <begin position="12"/>
        <end position="35"/>
    </location>
</feature>
<comment type="subcellular location">
    <subcellularLocation>
        <location evidence="1">Cell membrane</location>
        <topology evidence="1">Multi-pass membrane protein</topology>
    </subcellularLocation>
</comment>
<dbReference type="Proteomes" id="UP000444318">
    <property type="component" value="Unassembled WGS sequence"/>
</dbReference>
<evidence type="ECO:0000256" key="5">
    <source>
        <dbReference type="ARBA" id="ARBA00022840"/>
    </source>
</evidence>
<evidence type="ECO:0000256" key="2">
    <source>
        <dbReference type="ARBA" id="ARBA00022475"/>
    </source>
</evidence>
<dbReference type="PROSITE" id="PS50893">
    <property type="entry name" value="ABC_TRANSPORTER_2"/>
    <property type="match status" value="1"/>
</dbReference>
<evidence type="ECO:0000313" key="11">
    <source>
        <dbReference type="EMBL" id="MQA18767.1"/>
    </source>
</evidence>
<dbReference type="CDD" id="cd03249">
    <property type="entry name" value="ABC_MTABC3_MDL1_MDL2"/>
    <property type="match status" value="1"/>
</dbReference>